<accession>A0ABS6GVM8</accession>
<keyword evidence="8" id="KW-1185">Reference proteome</keyword>
<dbReference type="RefSeq" id="WP_194200312.1">
    <property type="nucleotide sequence ID" value="NZ_JADGLT010000087.1"/>
</dbReference>
<evidence type="ECO:0000256" key="1">
    <source>
        <dbReference type="ARBA" id="ARBA00009986"/>
    </source>
</evidence>
<keyword evidence="3" id="KW-0520">NAD</keyword>
<gene>
    <name evidence="7" type="ORF">KQ656_06045</name>
</gene>
<dbReference type="PANTHER" id="PTHR42804">
    <property type="entry name" value="ALDEHYDE DEHYDROGENASE"/>
    <property type="match status" value="1"/>
</dbReference>
<dbReference type="InterPro" id="IPR015590">
    <property type="entry name" value="Aldehyde_DH_dom"/>
</dbReference>
<reference evidence="7 8" key="1">
    <citation type="submission" date="2021-06" db="EMBL/GenBank/DDBJ databases">
        <title>Staphylococcus lentus K169 genome sequencing.</title>
        <authorList>
            <person name="Sundareshan S."/>
            <person name="Akhila D.S."/>
            <person name="Prachi D."/>
            <person name="Sivakumar R."/>
            <person name="Rajendhran J."/>
            <person name="Isloor S."/>
            <person name="Hegde N.R."/>
        </authorList>
    </citation>
    <scope>NUCLEOTIDE SEQUENCE [LARGE SCALE GENOMIC DNA]</scope>
    <source>
        <strain evidence="7 8">K169</strain>
    </source>
</reference>
<organism evidence="7 8">
    <name type="scientific">Mammaliicoccus lentus</name>
    <name type="common">Staphylococcus lentus</name>
    <dbReference type="NCBI Taxonomy" id="42858"/>
    <lineage>
        <taxon>Bacteria</taxon>
        <taxon>Bacillati</taxon>
        <taxon>Bacillota</taxon>
        <taxon>Bacilli</taxon>
        <taxon>Bacillales</taxon>
        <taxon>Staphylococcaceae</taxon>
        <taxon>Mammaliicoccus</taxon>
    </lineage>
</organism>
<evidence type="ECO:0000259" key="6">
    <source>
        <dbReference type="Pfam" id="PF00171"/>
    </source>
</evidence>
<feature type="active site" evidence="4">
    <location>
        <position position="247"/>
    </location>
</feature>
<dbReference type="Pfam" id="PF00171">
    <property type="entry name" value="Aldedh"/>
    <property type="match status" value="1"/>
</dbReference>
<evidence type="ECO:0000256" key="2">
    <source>
        <dbReference type="ARBA" id="ARBA00023002"/>
    </source>
</evidence>
<evidence type="ECO:0000256" key="4">
    <source>
        <dbReference type="PROSITE-ProRule" id="PRU10007"/>
    </source>
</evidence>
<sequence>MGRLQMYIDGNWRDGLKTREIINPATSEVLAQVAEGKRQDAKDGIKAARQAFDSSNWSELGVETRANYLEKIADQIEAHEDELAKIETLNNGKTLAESRYDVQDSASCFRYYSELIQNETQEQTIDNEETESFIVHEPVGVVSLIVPWNFPLLMAVWKIAPALAAGNTIVVKPAESTPMTLHRLFEIFESVSLPDGVANLIMGDGAIIGDEMTSNDDVDMISFTGSTKTGQHIMRNATTTLKNVSLELGGKSPNIIFEDTNIDAAVDIALYGIYMGAGQVCTSGSRILLHENIYDVFVEKFTERASKIKVGPGMDENSEMGAITNKDQYEKILNYINIGQNEGAKLLCGGYPLTEGEHQNGYFIAPTAFGDTTPEMRIVQEEIFGPVAVFQKFKTEAEAIQLANNTKYGLAGAVFTDDQERALRVIRKVKAGITWVNDYHTAFNENPWGGYKHSGIGRGLGTYGLESFQEVKQINISKQLNKINWFSE</sequence>
<dbReference type="PANTHER" id="PTHR42804:SF1">
    <property type="entry name" value="ALDEHYDE DEHYDROGENASE-RELATED"/>
    <property type="match status" value="1"/>
</dbReference>
<dbReference type="Gene3D" id="3.40.309.10">
    <property type="entry name" value="Aldehyde Dehydrogenase, Chain A, domain 2"/>
    <property type="match status" value="1"/>
</dbReference>
<dbReference type="InterPro" id="IPR016163">
    <property type="entry name" value="Ald_DH_C"/>
</dbReference>
<comment type="similarity">
    <text evidence="1 5">Belongs to the aldehyde dehydrogenase family.</text>
</comment>
<dbReference type="InterPro" id="IPR029510">
    <property type="entry name" value="Ald_DH_CS_GLU"/>
</dbReference>
<comment type="caution">
    <text evidence="7">The sequence shown here is derived from an EMBL/GenBank/DDBJ whole genome shotgun (WGS) entry which is preliminary data.</text>
</comment>
<protein>
    <submittedName>
        <fullName evidence="7">Aldehyde dehydrogenase family protein</fullName>
    </submittedName>
</protein>
<evidence type="ECO:0000313" key="8">
    <source>
        <dbReference type="Proteomes" id="UP000770161"/>
    </source>
</evidence>
<feature type="domain" description="Aldehyde dehydrogenase" evidence="6">
    <location>
        <begin position="17"/>
        <end position="474"/>
    </location>
</feature>
<dbReference type="EMBL" id="JAHLZN010000007">
    <property type="protein sequence ID" value="MBU6113509.1"/>
    <property type="molecule type" value="Genomic_DNA"/>
</dbReference>
<dbReference type="SUPFAM" id="SSF53720">
    <property type="entry name" value="ALDH-like"/>
    <property type="match status" value="1"/>
</dbReference>
<dbReference type="InterPro" id="IPR016161">
    <property type="entry name" value="Ald_DH/histidinol_DH"/>
</dbReference>
<keyword evidence="2 5" id="KW-0560">Oxidoreductase</keyword>
<evidence type="ECO:0000313" key="7">
    <source>
        <dbReference type="EMBL" id="MBU6113509.1"/>
    </source>
</evidence>
<proteinExistence type="inferred from homology"/>
<dbReference type="InterPro" id="IPR016162">
    <property type="entry name" value="Ald_DH_N"/>
</dbReference>
<dbReference type="Proteomes" id="UP000770161">
    <property type="component" value="Unassembled WGS sequence"/>
</dbReference>
<dbReference type="Gene3D" id="3.40.605.10">
    <property type="entry name" value="Aldehyde Dehydrogenase, Chain A, domain 1"/>
    <property type="match status" value="1"/>
</dbReference>
<dbReference type="PROSITE" id="PS00687">
    <property type="entry name" value="ALDEHYDE_DEHYDR_GLU"/>
    <property type="match status" value="1"/>
</dbReference>
<evidence type="ECO:0000256" key="3">
    <source>
        <dbReference type="ARBA" id="ARBA00023027"/>
    </source>
</evidence>
<evidence type="ECO:0000256" key="5">
    <source>
        <dbReference type="RuleBase" id="RU003345"/>
    </source>
</evidence>
<name>A0ABS6GVM8_MAMLE</name>